<dbReference type="Proteomes" id="UP000825009">
    <property type="component" value="Chromosome"/>
</dbReference>
<protein>
    <submittedName>
        <fullName evidence="1">Uncharacterized protein</fullName>
    </submittedName>
</protein>
<gene>
    <name evidence="1" type="ORF">KYE46_06425</name>
</gene>
<dbReference type="EMBL" id="CP079194">
    <property type="protein sequence ID" value="QXT40861.1"/>
    <property type="molecule type" value="Genomic_DNA"/>
</dbReference>
<sequence length="119" mass="13547">MIDTVPVPSSVMFLPKVRFRSSRLLRAILVAFFLFVTPVIAHDAGSEHVDITVDEITENRYLEVIRTLDRQGYQIRSVSRTLLNRIRILAVNQVQLREIIFSQSGGLVLRDTVLEVISP</sequence>
<organism evidence="1 2">
    <name type="scientific">Gymnodinialimonas ceratoperidinii</name>
    <dbReference type="NCBI Taxonomy" id="2856823"/>
    <lineage>
        <taxon>Bacteria</taxon>
        <taxon>Pseudomonadati</taxon>
        <taxon>Pseudomonadota</taxon>
        <taxon>Alphaproteobacteria</taxon>
        <taxon>Rhodobacterales</taxon>
        <taxon>Paracoccaceae</taxon>
        <taxon>Gymnodinialimonas</taxon>
    </lineage>
</organism>
<evidence type="ECO:0000313" key="1">
    <source>
        <dbReference type="EMBL" id="QXT40861.1"/>
    </source>
</evidence>
<dbReference type="RefSeq" id="WP_219004275.1">
    <property type="nucleotide sequence ID" value="NZ_CP079194.1"/>
</dbReference>
<dbReference type="KEGG" id="gce:KYE46_06425"/>
<keyword evidence="2" id="KW-1185">Reference proteome</keyword>
<reference evidence="1 2" key="1">
    <citation type="submission" date="2021-07" db="EMBL/GenBank/DDBJ databases">
        <title>A novel Jannaschia species isolated from marine dinoflagellate Ceratoperidinium margalefii.</title>
        <authorList>
            <person name="Jiang Y."/>
            <person name="Li Z."/>
        </authorList>
    </citation>
    <scope>NUCLEOTIDE SEQUENCE [LARGE SCALE GENOMIC DNA]</scope>
    <source>
        <strain evidence="1 2">J12C1-MA-4</strain>
    </source>
</reference>
<proteinExistence type="predicted"/>
<name>A0A8F6U022_9RHOB</name>
<dbReference type="AlphaFoldDB" id="A0A8F6U022"/>
<accession>A0A8F6U022</accession>
<evidence type="ECO:0000313" key="2">
    <source>
        <dbReference type="Proteomes" id="UP000825009"/>
    </source>
</evidence>